<dbReference type="AlphaFoldDB" id="A0AAV8XUV7"/>
<keyword evidence="3" id="KW-1185">Reference proteome</keyword>
<proteinExistence type="predicted"/>
<feature type="region of interest" description="Disordered" evidence="1">
    <location>
        <begin position="232"/>
        <end position="445"/>
    </location>
</feature>
<feature type="region of interest" description="Disordered" evidence="1">
    <location>
        <begin position="1016"/>
        <end position="1046"/>
    </location>
</feature>
<feature type="compositionally biased region" description="Basic and acidic residues" evidence="1">
    <location>
        <begin position="267"/>
        <end position="280"/>
    </location>
</feature>
<feature type="compositionally biased region" description="Polar residues" evidence="1">
    <location>
        <begin position="357"/>
        <end position="374"/>
    </location>
</feature>
<reference evidence="2" key="1">
    <citation type="journal article" date="2023" name="Insect Mol. Biol.">
        <title>Genome sequencing provides insights into the evolution of gene families encoding plant cell wall-degrading enzymes in longhorned beetles.</title>
        <authorList>
            <person name="Shin N.R."/>
            <person name="Okamura Y."/>
            <person name="Kirsch R."/>
            <person name="Pauchet Y."/>
        </authorList>
    </citation>
    <scope>NUCLEOTIDE SEQUENCE</scope>
    <source>
        <strain evidence="2">AMC_N1</strain>
    </source>
</reference>
<feature type="region of interest" description="Disordered" evidence="1">
    <location>
        <begin position="482"/>
        <end position="541"/>
    </location>
</feature>
<comment type="caution">
    <text evidence="2">The sequence shown here is derived from an EMBL/GenBank/DDBJ whole genome shotgun (WGS) entry which is preliminary data.</text>
</comment>
<name>A0AAV8XUV7_9CUCU</name>
<feature type="region of interest" description="Disordered" evidence="1">
    <location>
        <begin position="13"/>
        <end position="33"/>
    </location>
</feature>
<feature type="compositionally biased region" description="Low complexity" evidence="1">
    <location>
        <begin position="498"/>
        <end position="541"/>
    </location>
</feature>
<feature type="compositionally biased region" description="Low complexity" evidence="1">
    <location>
        <begin position="671"/>
        <end position="693"/>
    </location>
</feature>
<feature type="compositionally biased region" description="Polar residues" evidence="1">
    <location>
        <begin position="638"/>
        <end position="670"/>
    </location>
</feature>
<gene>
    <name evidence="2" type="ORF">NQ318_013369</name>
</gene>
<feature type="compositionally biased region" description="Polar residues" evidence="1">
    <location>
        <begin position="482"/>
        <end position="491"/>
    </location>
</feature>
<dbReference type="EMBL" id="JAPWTK010000318">
    <property type="protein sequence ID" value="KAJ8942656.1"/>
    <property type="molecule type" value="Genomic_DNA"/>
</dbReference>
<dbReference type="Proteomes" id="UP001162162">
    <property type="component" value="Unassembled WGS sequence"/>
</dbReference>
<evidence type="ECO:0000256" key="1">
    <source>
        <dbReference type="SAM" id="MobiDB-lite"/>
    </source>
</evidence>
<feature type="compositionally biased region" description="Basic and acidic residues" evidence="1">
    <location>
        <begin position="241"/>
        <end position="253"/>
    </location>
</feature>
<feature type="region of interest" description="Disordered" evidence="1">
    <location>
        <begin position="57"/>
        <end position="93"/>
    </location>
</feature>
<evidence type="ECO:0000313" key="2">
    <source>
        <dbReference type="EMBL" id="KAJ8942656.1"/>
    </source>
</evidence>
<protein>
    <submittedName>
        <fullName evidence="2">Uncharacterized protein</fullName>
    </submittedName>
</protein>
<feature type="compositionally biased region" description="Low complexity" evidence="1">
    <location>
        <begin position="626"/>
        <end position="637"/>
    </location>
</feature>
<feature type="compositionally biased region" description="Polar residues" evidence="1">
    <location>
        <begin position="282"/>
        <end position="302"/>
    </location>
</feature>
<sequence length="1059" mass="119036">MVVLGCLLAAARAADEHRPKKKKTTTIDDRGKRNLDYQISHHYSGPHSYHRLERRIATGPQHPPYNPQSQFYPGPPRPHAPYRKGRPNSYPPVPPYAVQMEPLVQYSQRDPLYDINLFSLNADPSNALARDDALTESNQVQEKIHHEVLGYGPHKPHVIERPVYIKEPEPIIEIIIKESNVSLPPPPTAPPPKKKKEQVQVFYVKYKKNPHGTGKDSVIYEKPVPAITPKLPEEEEEEEEPPYHYHQEPDSEVYHSPSGVKVTFGKEGFDYEKRSSKPEDFNPSQPAQFPQGRQLTSFSNTYFKRPLTNENFQAPPPAFRQPQPYRPFVFPPPSAPTNYKPLGRQTPQFPTQPKYPTFQSPSFGKPASQQYTNFQGPRPQGPPAPQFSHTISHPPPPNFQSARPSPAQGRQPVAYKPFDNLRPQQPQQAFVPSPQSQPPHVNPNVNQHQVQFRPETHFPTHQQLPLIEQSLAFNSQRIAQQTPQVNGQQQFKNEEPSPSRVQPTQPPQQQVHYQHQISHLHSQNQQQQQLQRQQLQQKQSISQNEHLNNIQAVQGALPPEGQLIQSLPKYEQHISEVHPKILEQFNLNEATSKQRNPQEELLQQQQQIQTILDQQRRQQQEQLRTAQQYYQQEQQSQHRNIQNEVSHTTPRVNFQSTRRTTQYADNSPRITYQTTTTRPTTTTVEPETPSTTTKDPKILEAQLPRRGARRPERTAAVVGDPEQRGHIGSGLRQDGLLSVFEGSDPEPAVLRPDGGEVEDRLAAEDDQLPDASEVEEVRAVAAPPPVEMKVVRYDPDTDKGKNVQESYVDEDAQQVDPVVLNDSTYNRYFVVSVPPPEGERHPVPIPDVPELKGKKISSVVVLAPVSYDFTAARKARAAPKASGGGGDLDLIQGDALKRLLAEPTLENYEKFLESENRTRSDKQAVILLVADPSDASSKDKEIFMYDVATKTVSKLSGELSSAFVEAAEANSDDAPDNAEAAAASNIIETRVPYEGDIDRQDVPAVDLASQDEVMETAEASEQLESFVDASGARTDPRDSNFVGNRSPAIVLSLSETGQS</sequence>
<organism evidence="2 3">
    <name type="scientific">Aromia moschata</name>
    <dbReference type="NCBI Taxonomy" id="1265417"/>
    <lineage>
        <taxon>Eukaryota</taxon>
        <taxon>Metazoa</taxon>
        <taxon>Ecdysozoa</taxon>
        <taxon>Arthropoda</taxon>
        <taxon>Hexapoda</taxon>
        <taxon>Insecta</taxon>
        <taxon>Pterygota</taxon>
        <taxon>Neoptera</taxon>
        <taxon>Endopterygota</taxon>
        <taxon>Coleoptera</taxon>
        <taxon>Polyphaga</taxon>
        <taxon>Cucujiformia</taxon>
        <taxon>Chrysomeloidea</taxon>
        <taxon>Cerambycidae</taxon>
        <taxon>Cerambycinae</taxon>
        <taxon>Callichromatini</taxon>
        <taxon>Aromia</taxon>
    </lineage>
</organism>
<feature type="region of interest" description="Disordered" evidence="1">
    <location>
        <begin position="626"/>
        <end position="730"/>
    </location>
</feature>
<evidence type="ECO:0000313" key="3">
    <source>
        <dbReference type="Proteomes" id="UP001162162"/>
    </source>
</evidence>
<accession>A0AAV8XUV7</accession>
<feature type="compositionally biased region" description="Polar residues" evidence="1">
    <location>
        <begin position="422"/>
        <end position="434"/>
    </location>
</feature>